<evidence type="ECO:0000313" key="7">
    <source>
        <dbReference type="Proteomes" id="UP000791440"/>
    </source>
</evidence>
<reference evidence="6" key="2">
    <citation type="submission" date="2020-12" db="EMBL/GenBank/DDBJ databases">
        <authorList>
            <person name="Kanost M."/>
        </authorList>
    </citation>
    <scope>NUCLEOTIDE SEQUENCE</scope>
</reference>
<keyword evidence="7" id="KW-1185">Reference proteome</keyword>
<reference evidence="6" key="1">
    <citation type="journal article" date="2016" name="Insect Biochem. Mol. Biol.">
        <title>Multifaceted biological insights from a draft genome sequence of the tobacco hornworm moth, Manduca sexta.</title>
        <authorList>
            <person name="Kanost M.R."/>
            <person name="Arrese E.L."/>
            <person name="Cao X."/>
            <person name="Chen Y.R."/>
            <person name="Chellapilla S."/>
            <person name="Goldsmith M.R."/>
            <person name="Grosse-Wilde E."/>
            <person name="Heckel D.G."/>
            <person name="Herndon N."/>
            <person name="Jiang H."/>
            <person name="Papanicolaou A."/>
            <person name="Qu J."/>
            <person name="Soulages J.L."/>
            <person name="Vogel H."/>
            <person name="Walters J."/>
            <person name="Waterhouse R.M."/>
            <person name="Ahn S.J."/>
            <person name="Almeida F.C."/>
            <person name="An C."/>
            <person name="Aqrawi P."/>
            <person name="Bretschneider A."/>
            <person name="Bryant W.B."/>
            <person name="Bucks S."/>
            <person name="Chao H."/>
            <person name="Chevignon G."/>
            <person name="Christen J.M."/>
            <person name="Clarke D.F."/>
            <person name="Dittmer N.T."/>
            <person name="Ferguson L.C.F."/>
            <person name="Garavelou S."/>
            <person name="Gordon K.H.J."/>
            <person name="Gunaratna R.T."/>
            <person name="Han Y."/>
            <person name="Hauser F."/>
            <person name="He Y."/>
            <person name="Heidel-Fischer H."/>
            <person name="Hirsh A."/>
            <person name="Hu Y."/>
            <person name="Jiang H."/>
            <person name="Kalra D."/>
            <person name="Klinner C."/>
            <person name="Konig C."/>
            <person name="Kovar C."/>
            <person name="Kroll A.R."/>
            <person name="Kuwar S.S."/>
            <person name="Lee S.L."/>
            <person name="Lehman R."/>
            <person name="Li K."/>
            <person name="Li Z."/>
            <person name="Liang H."/>
            <person name="Lovelace S."/>
            <person name="Lu Z."/>
            <person name="Mansfield J.H."/>
            <person name="McCulloch K.J."/>
            <person name="Mathew T."/>
            <person name="Morton B."/>
            <person name="Muzny D.M."/>
            <person name="Neunemann D."/>
            <person name="Ongeri F."/>
            <person name="Pauchet Y."/>
            <person name="Pu L.L."/>
            <person name="Pyrousis I."/>
            <person name="Rao X.J."/>
            <person name="Redding A."/>
            <person name="Roesel C."/>
            <person name="Sanchez-Gracia A."/>
            <person name="Schaack S."/>
            <person name="Shukla A."/>
            <person name="Tetreau G."/>
            <person name="Wang Y."/>
            <person name="Xiong G.H."/>
            <person name="Traut W."/>
            <person name="Walsh T.K."/>
            <person name="Worley K.C."/>
            <person name="Wu D."/>
            <person name="Wu W."/>
            <person name="Wu Y.Q."/>
            <person name="Zhang X."/>
            <person name="Zou Z."/>
            <person name="Zucker H."/>
            <person name="Briscoe A.D."/>
            <person name="Burmester T."/>
            <person name="Clem R.J."/>
            <person name="Feyereisen R."/>
            <person name="Grimmelikhuijzen C.J.P."/>
            <person name="Hamodrakas S.J."/>
            <person name="Hansson B.S."/>
            <person name="Huguet E."/>
            <person name="Jermiin L.S."/>
            <person name="Lan Q."/>
            <person name="Lehman H.K."/>
            <person name="Lorenzen M."/>
            <person name="Merzendorfer H."/>
            <person name="Michalopoulos I."/>
            <person name="Morton D.B."/>
            <person name="Muthukrishnan S."/>
            <person name="Oakeshott J.G."/>
            <person name="Palmer W."/>
            <person name="Park Y."/>
            <person name="Passarelli A.L."/>
            <person name="Rozas J."/>
            <person name="Schwartz L.M."/>
            <person name="Smith W."/>
            <person name="Southgate A."/>
            <person name="Vilcinskas A."/>
            <person name="Vogt R."/>
            <person name="Wang P."/>
            <person name="Werren J."/>
            <person name="Yu X.Q."/>
            <person name="Zhou J.J."/>
            <person name="Brown S.J."/>
            <person name="Scherer S.E."/>
            <person name="Richards S."/>
            <person name="Blissard G.W."/>
        </authorList>
    </citation>
    <scope>NUCLEOTIDE SEQUENCE</scope>
</reference>
<evidence type="ECO:0000256" key="1">
    <source>
        <dbReference type="ARBA" id="ARBA00004275"/>
    </source>
</evidence>
<protein>
    <recommendedName>
        <fullName evidence="5">AMP-dependent synthetase/ligase domain-containing protein</fullName>
    </recommendedName>
</protein>
<feature type="domain" description="AMP-dependent synthetase/ligase" evidence="5">
    <location>
        <begin position="7"/>
        <end position="170"/>
    </location>
</feature>
<evidence type="ECO:0000256" key="4">
    <source>
        <dbReference type="ARBA" id="ARBA00023140"/>
    </source>
</evidence>
<keyword evidence="4" id="KW-0576">Peroxisome</keyword>
<gene>
    <name evidence="6" type="ORF">O3G_MSEX009684</name>
</gene>
<dbReference type="Pfam" id="PF00501">
    <property type="entry name" value="AMP-binding"/>
    <property type="match status" value="1"/>
</dbReference>
<dbReference type="Proteomes" id="UP000791440">
    <property type="component" value="Unassembled WGS sequence"/>
</dbReference>
<dbReference type="PANTHER" id="PTHR24096">
    <property type="entry name" value="LONG-CHAIN-FATTY-ACID--COA LIGASE"/>
    <property type="match status" value="1"/>
</dbReference>
<evidence type="ECO:0000259" key="5">
    <source>
        <dbReference type="Pfam" id="PF00501"/>
    </source>
</evidence>
<accession>A0A921ZEV2</accession>
<comment type="similarity">
    <text evidence="2">Belongs to the ATP-dependent AMP-binding enzyme family.</text>
</comment>
<dbReference type="AlphaFoldDB" id="A0A921ZEV2"/>
<proteinExistence type="inferred from homology"/>
<evidence type="ECO:0000256" key="2">
    <source>
        <dbReference type="ARBA" id="ARBA00006432"/>
    </source>
</evidence>
<evidence type="ECO:0000313" key="6">
    <source>
        <dbReference type="EMBL" id="KAG6456353.1"/>
    </source>
</evidence>
<sequence>MQIDAATGESETFGSVLKRSVQCANGLRKLGLKTGDVMIIMAPNHLDLAIPFYAALYLGITIAPIDTMLKVSELEDIFRIDVPNIIFCQNEKLSEVLVASKVLEEKPEIITFDKSDEVPTFADFLHTYGNDVSVEDFRASDFSPKSTLAILLSTSGTTGKPKSAAVSHSKRRNGCKINKENIVIIIIITKYTTDQQEHFCSIKKYIINNKVNLFQAKVYKIPNTNKITNDRITNSVAVSDHTLPGCTCIQVHQTAIFFTSDAATHLRND</sequence>
<dbReference type="EMBL" id="JH668510">
    <property type="protein sequence ID" value="KAG6456353.1"/>
    <property type="molecule type" value="Genomic_DNA"/>
</dbReference>
<keyword evidence="3" id="KW-0436">Ligase</keyword>
<evidence type="ECO:0000256" key="3">
    <source>
        <dbReference type="ARBA" id="ARBA00022598"/>
    </source>
</evidence>
<organism evidence="6 7">
    <name type="scientific">Manduca sexta</name>
    <name type="common">Tobacco hawkmoth</name>
    <name type="synonym">Tobacco hornworm</name>
    <dbReference type="NCBI Taxonomy" id="7130"/>
    <lineage>
        <taxon>Eukaryota</taxon>
        <taxon>Metazoa</taxon>
        <taxon>Ecdysozoa</taxon>
        <taxon>Arthropoda</taxon>
        <taxon>Hexapoda</taxon>
        <taxon>Insecta</taxon>
        <taxon>Pterygota</taxon>
        <taxon>Neoptera</taxon>
        <taxon>Endopterygota</taxon>
        <taxon>Lepidoptera</taxon>
        <taxon>Glossata</taxon>
        <taxon>Ditrysia</taxon>
        <taxon>Bombycoidea</taxon>
        <taxon>Sphingidae</taxon>
        <taxon>Sphinginae</taxon>
        <taxon>Sphingini</taxon>
        <taxon>Manduca</taxon>
    </lineage>
</organism>
<comment type="subcellular location">
    <subcellularLocation>
        <location evidence="1">Peroxisome</location>
    </subcellularLocation>
</comment>
<dbReference type="InterPro" id="IPR000873">
    <property type="entry name" value="AMP-dep_synth/lig_dom"/>
</dbReference>
<comment type="caution">
    <text evidence="6">The sequence shown here is derived from an EMBL/GenBank/DDBJ whole genome shotgun (WGS) entry which is preliminary data.</text>
</comment>
<dbReference type="GO" id="GO:0016405">
    <property type="term" value="F:CoA-ligase activity"/>
    <property type="evidence" value="ECO:0007669"/>
    <property type="project" value="TreeGrafter"/>
</dbReference>
<dbReference type="GO" id="GO:0005777">
    <property type="term" value="C:peroxisome"/>
    <property type="evidence" value="ECO:0007669"/>
    <property type="project" value="UniProtKB-SubCell"/>
</dbReference>
<name>A0A921ZEV2_MANSE</name>
<dbReference type="PANTHER" id="PTHR24096:SF149">
    <property type="entry name" value="AMP-BINDING DOMAIN-CONTAINING PROTEIN-RELATED"/>
    <property type="match status" value="1"/>
</dbReference>